<gene>
    <name evidence="3" type="ORF">UFOPK2975_00813</name>
</gene>
<dbReference type="InterPro" id="IPR004453">
    <property type="entry name" value="QueG"/>
</dbReference>
<accession>A0A6J6XHP6</accession>
<dbReference type="Gene3D" id="3.30.70.20">
    <property type="match status" value="1"/>
</dbReference>
<dbReference type="PROSITE" id="PS51379">
    <property type="entry name" value="4FE4S_FER_2"/>
    <property type="match status" value="1"/>
</dbReference>
<dbReference type="InterPro" id="IPR016024">
    <property type="entry name" value="ARM-type_fold"/>
</dbReference>
<feature type="domain" description="4Fe-4S ferredoxin-type" evidence="2">
    <location>
        <begin position="196"/>
        <end position="229"/>
    </location>
</feature>
<dbReference type="PANTHER" id="PTHR30002">
    <property type="entry name" value="EPOXYQUEUOSINE REDUCTASE"/>
    <property type="match status" value="1"/>
</dbReference>
<dbReference type="SUPFAM" id="SSF54862">
    <property type="entry name" value="4Fe-4S ferredoxins"/>
    <property type="match status" value="1"/>
</dbReference>
<dbReference type="PROSITE" id="PS00198">
    <property type="entry name" value="4FE4S_FER_1"/>
    <property type="match status" value="1"/>
</dbReference>
<proteinExistence type="predicted"/>
<keyword evidence="1" id="KW-0479">Metal-binding</keyword>
<evidence type="ECO:0000313" key="3">
    <source>
        <dbReference type="EMBL" id="CAB4793487.1"/>
    </source>
</evidence>
<dbReference type="EMBL" id="CAFAAG010000055">
    <property type="protein sequence ID" value="CAB4793487.1"/>
    <property type="molecule type" value="Genomic_DNA"/>
</dbReference>
<dbReference type="GO" id="GO:0051539">
    <property type="term" value="F:4 iron, 4 sulfur cluster binding"/>
    <property type="evidence" value="ECO:0007669"/>
    <property type="project" value="UniProtKB-KW"/>
</dbReference>
<reference evidence="3" key="1">
    <citation type="submission" date="2020-05" db="EMBL/GenBank/DDBJ databases">
        <authorList>
            <person name="Chiriac C."/>
            <person name="Salcher M."/>
            <person name="Ghai R."/>
            <person name="Kavagutti S V."/>
        </authorList>
    </citation>
    <scope>NUCLEOTIDE SEQUENCE</scope>
</reference>
<dbReference type="Gene3D" id="1.25.10.10">
    <property type="entry name" value="Leucine-rich Repeat Variant"/>
    <property type="match status" value="1"/>
</dbReference>
<evidence type="ECO:0000259" key="2">
    <source>
        <dbReference type="PROSITE" id="PS51379"/>
    </source>
</evidence>
<name>A0A6J6XHP6_9ZZZZ</name>
<dbReference type="GO" id="GO:0008616">
    <property type="term" value="P:tRNA queuosine(34) biosynthetic process"/>
    <property type="evidence" value="ECO:0007669"/>
    <property type="project" value="InterPro"/>
</dbReference>
<dbReference type="InterPro" id="IPR017896">
    <property type="entry name" value="4Fe4S_Fe-S-bd"/>
</dbReference>
<keyword evidence="1" id="KW-0004">4Fe-4S</keyword>
<dbReference type="SUPFAM" id="SSF48371">
    <property type="entry name" value="ARM repeat"/>
    <property type="match status" value="1"/>
</dbReference>
<dbReference type="InterPro" id="IPR011989">
    <property type="entry name" value="ARM-like"/>
</dbReference>
<organism evidence="3">
    <name type="scientific">freshwater metagenome</name>
    <dbReference type="NCBI Taxonomy" id="449393"/>
    <lineage>
        <taxon>unclassified sequences</taxon>
        <taxon>metagenomes</taxon>
        <taxon>ecological metagenomes</taxon>
    </lineage>
</organism>
<keyword evidence="1" id="KW-0411">Iron-sulfur</keyword>
<keyword evidence="1" id="KW-0408">Iron</keyword>
<sequence>MPEWCLRFGIVRLSKKSPKFDVADRAACVAYTDHVLSIGTSGGLDRVGVAPAEVMQRAHQALVERKAAGLHDTMQFTYRNPQRSTDPQSAVADAKAMIVGAYSYASPLPDPQSHPSARVARYAWTEYYESLKVGLFAMRDELRSDGFKAVVFADDNSMVDREAAYLAGLGWFGKNANVLIEGAGSFFVLGSVITTAPLVINDKPVADGCGACRRCIDACPTGAIIEPGTVDAAKCLAWLIQKPGIFDRRYREALGDRIYGCDDCQEVCPPTIRLSLSKPIREDARPWINVFELLNMDDETLLARVDQWYIAERNPDWVRRNALLVLGNIGERTDANVVSAIARFIEHPDPMLRAHAVWSAARLNLFSLIPMHDTAPLVVDELQNLPSARQQEI</sequence>
<dbReference type="AlphaFoldDB" id="A0A6J6XHP6"/>
<dbReference type="Pfam" id="PF13484">
    <property type="entry name" value="Fer4_16"/>
    <property type="match status" value="1"/>
</dbReference>
<dbReference type="GO" id="GO:0052693">
    <property type="term" value="F:epoxyqueuosine reductase activity"/>
    <property type="evidence" value="ECO:0007669"/>
    <property type="project" value="TreeGrafter"/>
</dbReference>
<dbReference type="InterPro" id="IPR017900">
    <property type="entry name" value="4Fe4S_Fe_S_CS"/>
</dbReference>
<dbReference type="PANTHER" id="PTHR30002:SF4">
    <property type="entry name" value="EPOXYQUEUOSINE REDUCTASE"/>
    <property type="match status" value="1"/>
</dbReference>
<protein>
    <submittedName>
        <fullName evidence="3">Unannotated protein</fullName>
    </submittedName>
</protein>
<dbReference type="NCBIfam" id="TIGR00276">
    <property type="entry name" value="tRNA epoxyqueuosine(34) reductase QueG"/>
    <property type="match status" value="1"/>
</dbReference>
<evidence type="ECO:0000256" key="1">
    <source>
        <dbReference type="ARBA" id="ARBA00022485"/>
    </source>
</evidence>